<dbReference type="RefSeq" id="WP_025803900.1">
    <property type="nucleotide sequence ID" value="NZ_CP053842.1"/>
</dbReference>
<organism evidence="1 2">
    <name type="scientific">Campylobacter corcagiensis</name>
    <dbReference type="NCBI Taxonomy" id="1448857"/>
    <lineage>
        <taxon>Bacteria</taxon>
        <taxon>Pseudomonadati</taxon>
        <taxon>Campylobacterota</taxon>
        <taxon>Epsilonproteobacteria</taxon>
        <taxon>Campylobacterales</taxon>
        <taxon>Campylobacteraceae</taxon>
        <taxon>Campylobacter</taxon>
    </lineage>
</organism>
<name>A0A7M1LFG6_9BACT</name>
<gene>
    <name evidence="1" type="ORF">IMC76_00455</name>
</gene>
<dbReference type="Gene3D" id="1.10.1060.20">
    <property type="match status" value="1"/>
</dbReference>
<proteinExistence type="predicted"/>
<dbReference type="AlphaFoldDB" id="A0A7M1LFG6"/>
<keyword evidence="2" id="KW-1185">Reference proteome</keyword>
<accession>A0A7M1LFG6</accession>
<dbReference type="InterPro" id="IPR012675">
    <property type="entry name" value="Beta-grasp_dom_sf"/>
</dbReference>
<dbReference type="Gene3D" id="3.10.20.30">
    <property type="match status" value="1"/>
</dbReference>
<sequence>MLEVEIFRFEAGLDYASYYKPYLYEKWNFKNLKELLDDIKKGDPYFKFDGVEWVKLNHHLVNLEENLDEILALTGDIIKISPLYKKRSVKDLIIDDSDFLKAFDKFSEFKSEKEFYKSLKPLFYSNRVLKFKEDFIGNSAFVFAKHLIDKFPSKKDEILEIIKDEIHYYITPKFVFNDPFNTNECVNFLRKELNLSQIKESEKFISGFEKIKSDKFKGFKIAVYNDEELVNLVKNIGAEVVKFDLNDHYSGARIYEFDKDVALFLASGIVFNAYDEGSDFLVVNDKEAFLLFDGKAKEIEKFANRYLYNYYILSADELVKLANDEKPSFENHTLKVGLV</sequence>
<dbReference type="Proteomes" id="UP000594749">
    <property type="component" value="Chromosome"/>
</dbReference>
<dbReference type="EMBL" id="CP063078">
    <property type="protein sequence ID" value="QOQ87329.1"/>
    <property type="molecule type" value="Genomic_DNA"/>
</dbReference>
<dbReference type="Gene3D" id="3.40.50.11810">
    <property type="match status" value="1"/>
</dbReference>
<evidence type="ECO:0000313" key="2">
    <source>
        <dbReference type="Proteomes" id="UP000594749"/>
    </source>
</evidence>
<evidence type="ECO:0008006" key="3">
    <source>
        <dbReference type="Google" id="ProtNLM"/>
    </source>
</evidence>
<reference evidence="1 2" key="1">
    <citation type="submission" date="2020-10" db="EMBL/GenBank/DDBJ databases">
        <title>Campylobacter and Helicobacter PacBio genomes.</title>
        <authorList>
            <person name="Lane C."/>
        </authorList>
    </citation>
    <scope>NUCLEOTIDE SEQUENCE [LARGE SCALE GENOMIC DNA]</scope>
    <source>
        <strain evidence="1 2">2016D-0077</strain>
    </source>
</reference>
<evidence type="ECO:0000313" key="1">
    <source>
        <dbReference type="EMBL" id="QOQ87329.1"/>
    </source>
</evidence>
<dbReference type="OrthoDB" id="5372285at2"/>
<protein>
    <recommendedName>
        <fullName evidence="3">DUF5644 domain-containing protein</fullName>
    </recommendedName>
</protein>